<gene>
    <name evidence="2" type="ORF">CCACVL1_29331</name>
</gene>
<name>A0A1R3G258_COCAP</name>
<accession>A0A1R3G258</accession>
<dbReference type="Proteomes" id="UP000188268">
    <property type="component" value="Unassembled WGS sequence"/>
</dbReference>
<sequence length="29" mass="3166">RRKEGKEVTDSLEQEGSTVMNKEANSDAG</sequence>
<dbReference type="AlphaFoldDB" id="A0A1R3G258"/>
<feature type="region of interest" description="Disordered" evidence="1">
    <location>
        <begin position="1"/>
        <end position="29"/>
    </location>
</feature>
<comment type="caution">
    <text evidence="2">The sequence shown here is derived from an EMBL/GenBank/DDBJ whole genome shotgun (WGS) entry which is preliminary data.</text>
</comment>
<feature type="non-terminal residue" evidence="2">
    <location>
        <position position="1"/>
    </location>
</feature>
<evidence type="ECO:0000313" key="3">
    <source>
        <dbReference type="Proteomes" id="UP000188268"/>
    </source>
</evidence>
<protein>
    <submittedName>
        <fullName evidence="2">Uncharacterized protein</fullName>
    </submittedName>
</protein>
<dbReference type="Gramene" id="OMO52164">
    <property type="protein sequence ID" value="OMO52164"/>
    <property type="gene ID" value="CCACVL1_29331"/>
</dbReference>
<organism evidence="2 3">
    <name type="scientific">Corchorus capsularis</name>
    <name type="common">Jute</name>
    <dbReference type="NCBI Taxonomy" id="210143"/>
    <lineage>
        <taxon>Eukaryota</taxon>
        <taxon>Viridiplantae</taxon>
        <taxon>Streptophyta</taxon>
        <taxon>Embryophyta</taxon>
        <taxon>Tracheophyta</taxon>
        <taxon>Spermatophyta</taxon>
        <taxon>Magnoliopsida</taxon>
        <taxon>eudicotyledons</taxon>
        <taxon>Gunneridae</taxon>
        <taxon>Pentapetalae</taxon>
        <taxon>rosids</taxon>
        <taxon>malvids</taxon>
        <taxon>Malvales</taxon>
        <taxon>Malvaceae</taxon>
        <taxon>Grewioideae</taxon>
        <taxon>Apeibeae</taxon>
        <taxon>Corchorus</taxon>
    </lineage>
</organism>
<evidence type="ECO:0000313" key="2">
    <source>
        <dbReference type="EMBL" id="OMO52164.1"/>
    </source>
</evidence>
<dbReference type="EMBL" id="AWWV01015558">
    <property type="protein sequence ID" value="OMO52164.1"/>
    <property type="molecule type" value="Genomic_DNA"/>
</dbReference>
<proteinExistence type="predicted"/>
<keyword evidence="3" id="KW-1185">Reference proteome</keyword>
<evidence type="ECO:0000256" key="1">
    <source>
        <dbReference type="SAM" id="MobiDB-lite"/>
    </source>
</evidence>
<reference evidence="2 3" key="1">
    <citation type="submission" date="2013-09" db="EMBL/GenBank/DDBJ databases">
        <title>Corchorus capsularis genome sequencing.</title>
        <authorList>
            <person name="Alam M."/>
            <person name="Haque M.S."/>
            <person name="Islam M.S."/>
            <person name="Emdad E.M."/>
            <person name="Islam M.M."/>
            <person name="Ahmed B."/>
            <person name="Halim A."/>
            <person name="Hossen Q.M.M."/>
            <person name="Hossain M.Z."/>
            <person name="Ahmed R."/>
            <person name="Khan M.M."/>
            <person name="Islam R."/>
            <person name="Rashid M.M."/>
            <person name="Khan S.A."/>
            <person name="Rahman M.S."/>
            <person name="Alam M."/>
        </authorList>
    </citation>
    <scope>NUCLEOTIDE SEQUENCE [LARGE SCALE GENOMIC DNA]</scope>
    <source>
        <strain evidence="3">cv. CVL-1</strain>
        <tissue evidence="2">Whole seedling</tissue>
    </source>
</reference>